<dbReference type="CDD" id="cd00913">
    <property type="entry name" value="PCD_DCoH_subfamily_a"/>
    <property type="match status" value="1"/>
</dbReference>
<evidence type="ECO:0000256" key="4">
    <source>
        <dbReference type="ARBA" id="ARBA00023239"/>
    </source>
</evidence>
<dbReference type="SUPFAM" id="SSF55248">
    <property type="entry name" value="PCD-like"/>
    <property type="match status" value="1"/>
</dbReference>
<evidence type="ECO:0000256" key="5">
    <source>
        <dbReference type="SAM" id="MobiDB-lite"/>
    </source>
</evidence>
<dbReference type="EC" id="4.2.1.96" evidence="3"/>
<proteinExistence type="inferred from homology"/>
<dbReference type="Pfam" id="PF01329">
    <property type="entry name" value="Pterin_4a"/>
    <property type="match status" value="1"/>
</dbReference>
<evidence type="ECO:0000313" key="7">
    <source>
        <dbReference type="Proteomes" id="UP001497512"/>
    </source>
</evidence>
<dbReference type="EMBL" id="OZ019910">
    <property type="protein sequence ID" value="CAK9211784.1"/>
    <property type="molecule type" value="Genomic_DNA"/>
</dbReference>
<evidence type="ECO:0000256" key="2">
    <source>
        <dbReference type="ARBA" id="ARBA00006472"/>
    </source>
</evidence>
<dbReference type="PANTHER" id="PTHR12599">
    <property type="entry name" value="PTERIN-4-ALPHA-CARBINOLAMINE DEHYDRATASE"/>
    <property type="match status" value="1"/>
</dbReference>
<name>A0ABP0U3R6_9BRYO</name>
<dbReference type="Proteomes" id="UP001497512">
    <property type="component" value="Chromosome 18"/>
</dbReference>
<keyword evidence="4" id="KW-0456">Lyase</keyword>
<dbReference type="InterPro" id="IPR036428">
    <property type="entry name" value="PCD_sf"/>
</dbReference>
<dbReference type="Gene3D" id="3.30.1360.20">
    <property type="entry name" value="Transcriptional coactivator/pterin dehydratase"/>
    <property type="match status" value="1"/>
</dbReference>
<comment type="similarity">
    <text evidence="2">Belongs to the pterin-4-alpha-carbinolamine dehydratase family.</text>
</comment>
<feature type="region of interest" description="Disordered" evidence="5">
    <location>
        <begin position="52"/>
        <end position="71"/>
    </location>
</feature>
<dbReference type="PANTHER" id="PTHR12599:SF8">
    <property type="entry name" value="PTERIN-4-ALPHA-CARBINOLAMINE DEHYDRATASE, CHLOROPLASTIC-RELATED"/>
    <property type="match status" value="1"/>
</dbReference>
<feature type="compositionally biased region" description="Low complexity" evidence="5">
    <location>
        <begin position="59"/>
        <end position="71"/>
    </location>
</feature>
<gene>
    <name evidence="6" type="ORF">CSSPTR1EN2_LOCUS11014</name>
</gene>
<reference evidence="6" key="1">
    <citation type="submission" date="2024-02" db="EMBL/GenBank/DDBJ databases">
        <authorList>
            <consortium name="ELIXIR-Norway"/>
            <consortium name="Elixir Norway"/>
        </authorList>
    </citation>
    <scope>NUCLEOTIDE SEQUENCE</scope>
</reference>
<sequence>MMALAFSPAIVTVVDSSLSSLSAFANSCCSSSSSSSLKASHGFLQQRSRRLSGIGGGSSSSSSSSSRPRSPSLLVVRASDMLGDFGGRDPTTAELESNFGDKVVGFAGTDHNILIPSASQFGLAEKSCKPLAPGTPALSEDEAKALLRKVVGWRISRTDAGLKLQGDWNLKDFKAGLELFDRIAVVAEAENHHPDLHLESYKKGRVEIWTHSIGGLSENDFILAAKIDQIDTRDLVSRKNKFWA</sequence>
<protein>
    <recommendedName>
        <fullName evidence="3">4a-hydroxytetrahydrobiopterin dehydratase</fullName>
        <ecNumber evidence="3">4.2.1.96</ecNumber>
    </recommendedName>
</protein>
<evidence type="ECO:0000256" key="1">
    <source>
        <dbReference type="ARBA" id="ARBA00001554"/>
    </source>
</evidence>
<evidence type="ECO:0000256" key="3">
    <source>
        <dbReference type="ARBA" id="ARBA00013252"/>
    </source>
</evidence>
<keyword evidence="7" id="KW-1185">Reference proteome</keyword>
<organism evidence="6 7">
    <name type="scientific">Sphagnum troendelagicum</name>
    <dbReference type="NCBI Taxonomy" id="128251"/>
    <lineage>
        <taxon>Eukaryota</taxon>
        <taxon>Viridiplantae</taxon>
        <taxon>Streptophyta</taxon>
        <taxon>Embryophyta</taxon>
        <taxon>Bryophyta</taxon>
        <taxon>Sphagnophytina</taxon>
        <taxon>Sphagnopsida</taxon>
        <taxon>Sphagnales</taxon>
        <taxon>Sphagnaceae</taxon>
        <taxon>Sphagnum</taxon>
    </lineage>
</organism>
<dbReference type="InterPro" id="IPR001533">
    <property type="entry name" value="Pterin_deHydtase"/>
</dbReference>
<evidence type="ECO:0000313" key="6">
    <source>
        <dbReference type="EMBL" id="CAK9211784.1"/>
    </source>
</evidence>
<accession>A0ABP0U3R6</accession>
<comment type="catalytic activity">
    <reaction evidence="1">
        <text>(4aS,6R)-4a-hydroxy-L-erythro-5,6,7,8-tetrahydrobiopterin = (6R)-L-erythro-6,7-dihydrobiopterin + H2O</text>
        <dbReference type="Rhea" id="RHEA:11920"/>
        <dbReference type="ChEBI" id="CHEBI:15377"/>
        <dbReference type="ChEBI" id="CHEBI:15642"/>
        <dbReference type="ChEBI" id="CHEBI:43120"/>
        <dbReference type="EC" id="4.2.1.96"/>
    </reaction>
</comment>